<organism evidence="2 3">
    <name type="scientific">Elasticomyces elasticus</name>
    <dbReference type="NCBI Taxonomy" id="574655"/>
    <lineage>
        <taxon>Eukaryota</taxon>
        <taxon>Fungi</taxon>
        <taxon>Dikarya</taxon>
        <taxon>Ascomycota</taxon>
        <taxon>Pezizomycotina</taxon>
        <taxon>Dothideomycetes</taxon>
        <taxon>Dothideomycetidae</taxon>
        <taxon>Mycosphaerellales</taxon>
        <taxon>Teratosphaeriaceae</taxon>
        <taxon>Elasticomyces</taxon>
    </lineage>
</organism>
<dbReference type="Proteomes" id="UP001310594">
    <property type="component" value="Unassembled WGS sequence"/>
</dbReference>
<protein>
    <submittedName>
        <fullName evidence="2">Uncharacterized protein</fullName>
    </submittedName>
</protein>
<name>A0AAN7W250_9PEZI</name>
<gene>
    <name evidence="2" type="ORF">LTR97_010830</name>
</gene>
<evidence type="ECO:0000256" key="1">
    <source>
        <dbReference type="SAM" id="MobiDB-lite"/>
    </source>
</evidence>
<evidence type="ECO:0000313" key="3">
    <source>
        <dbReference type="Proteomes" id="UP001310594"/>
    </source>
</evidence>
<feature type="compositionally biased region" description="Acidic residues" evidence="1">
    <location>
        <begin position="196"/>
        <end position="207"/>
    </location>
</feature>
<feature type="compositionally biased region" description="Low complexity" evidence="1">
    <location>
        <begin position="144"/>
        <end position="157"/>
    </location>
</feature>
<comment type="caution">
    <text evidence="2">The sequence shown here is derived from an EMBL/GenBank/DDBJ whole genome shotgun (WGS) entry which is preliminary data.</text>
</comment>
<reference evidence="2" key="1">
    <citation type="submission" date="2023-08" db="EMBL/GenBank/DDBJ databases">
        <title>Black Yeasts Isolated from many extreme environments.</title>
        <authorList>
            <person name="Coleine C."/>
            <person name="Stajich J.E."/>
            <person name="Selbmann L."/>
        </authorList>
    </citation>
    <scope>NUCLEOTIDE SEQUENCE</scope>
    <source>
        <strain evidence="2">CCFEE 5810</strain>
    </source>
</reference>
<feature type="region of interest" description="Disordered" evidence="1">
    <location>
        <begin position="125"/>
        <end position="213"/>
    </location>
</feature>
<sequence>MATLPKHIDSHWIWTYHGKEWPVVLCGDALAPKLFLETRRHPNEVAAIRLGRRAFTWVLEDRLQEYDPHENYLKDVQPFERDELVEGEDEKVKMEKQRRVAFRQDAPMLEPARYWQNVIEQQRLAKLTEKPTRKKKRKHTGDGSSQSSFSSTKQQRSSHGERQLLTPDTTPRKHHHNYIGGEQRNRSIGLVKREEDDNESLFISDEDSATHERENDLDAFRQQHEHELSTSPPKHGIYTILVGGDGTPFQFPEDAIRESELFCARTKFTEKTGSVVDISDIEEVTAIDFVEVNEYLRYGDFPPPLIEKRNSLPRIDGLILPEEKDAAAEKCARVFRTASYLELGSLQALCLNKLRVLYPLSPLRILIVAKYLLRSVAWGCEAETEYVDWMIDHISEYYLLLVKKHGPQLVDILDNGPLIKGRVMANLSANPEMGRRGLDD</sequence>
<dbReference type="AlphaFoldDB" id="A0AAN7W250"/>
<dbReference type="EMBL" id="JAVRQU010000019">
    <property type="protein sequence ID" value="KAK5692521.1"/>
    <property type="molecule type" value="Genomic_DNA"/>
</dbReference>
<evidence type="ECO:0000313" key="2">
    <source>
        <dbReference type="EMBL" id="KAK5692521.1"/>
    </source>
</evidence>
<proteinExistence type="predicted"/>
<accession>A0AAN7W250</accession>